<proteinExistence type="predicted"/>
<organism evidence="1 2">
    <name type="scientific">Nyssa sinensis</name>
    <dbReference type="NCBI Taxonomy" id="561372"/>
    <lineage>
        <taxon>Eukaryota</taxon>
        <taxon>Viridiplantae</taxon>
        <taxon>Streptophyta</taxon>
        <taxon>Embryophyta</taxon>
        <taxon>Tracheophyta</taxon>
        <taxon>Spermatophyta</taxon>
        <taxon>Magnoliopsida</taxon>
        <taxon>eudicotyledons</taxon>
        <taxon>Gunneridae</taxon>
        <taxon>Pentapetalae</taxon>
        <taxon>asterids</taxon>
        <taxon>Cornales</taxon>
        <taxon>Nyssaceae</taxon>
        <taxon>Nyssa</taxon>
    </lineage>
</organism>
<gene>
    <name evidence="1" type="ORF">F0562_001372</name>
</gene>
<name>A0A5J5C6M3_9ASTE</name>
<keyword evidence="2" id="KW-1185">Reference proteome</keyword>
<accession>A0A5J5C6M3</accession>
<dbReference type="AlphaFoldDB" id="A0A5J5C6M3"/>
<evidence type="ECO:0000313" key="2">
    <source>
        <dbReference type="Proteomes" id="UP000325577"/>
    </source>
</evidence>
<evidence type="ECO:0000313" key="1">
    <source>
        <dbReference type="EMBL" id="KAA8549610.1"/>
    </source>
</evidence>
<dbReference type="Proteomes" id="UP000325577">
    <property type="component" value="Linkage Group LG0"/>
</dbReference>
<sequence length="107" mass="12133">MRRLDFFRLVRLWRSETLIGNRSLAEDHCGSSSLGLRVFLPAFAILFTIQPRVLDSSSLRLFSSIHFSVNLIFLVLHSSISLQHMWTSVISSDEFCSISNPSSVSPF</sequence>
<dbReference type="EMBL" id="CM018031">
    <property type="protein sequence ID" value="KAA8549610.1"/>
    <property type="molecule type" value="Genomic_DNA"/>
</dbReference>
<protein>
    <submittedName>
        <fullName evidence="1">Uncharacterized protein</fullName>
    </submittedName>
</protein>
<reference evidence="1 2" key="1">
    <citation type="submission" date="2019-09" db="EMBL/GenBank/DDBJ databases">
        <title>A chromosome-level genome assembly of the Chinese tupelo Nyssa sinensis.</title>
        <authorList>
            <person name="Yang X."/>
            <person name="Kang M."/>
            <person name="Yang Y."/>
            <person name="Xiong H."/>
            <person name="Wang M."/>
            <person name="Zhang Z."/>
            <person name="Wang Z."/>
            <person name="Wu H."/>
            <person name="Ma T."/>
            <person name="Liu J."/>
            <person name="Xi Z."/>
        </authorList>
    </citation>
    <scope>NUCLEOTIDE SEQUENCE [LARGE SCALE GENOMIC DNA]</scope>
    <source>
        <strain evidence="1">J267</strain>
        <tissue evidence="1">Leaf</tissue>
    </source>
</reference>